<gene>
    <name evidence="3" type="ORF">MD535_05585</name>
</gene>
<dbReference type="EMBL" id="JAKRRY010000004">
    <property type="protein sequence ID" value="MCW8345493.1"/>
    <property type="molecule type" value="Genomic_DNA"/>
</dbReference>
<dbReference type="RefSeq" id="WP_265673915.1">
    <property type="nucleotide sequence ID" value="NZ_JAKRRY010000004.1"/>
</dbReference>
<evidence type="ECO:0000313" key="3">
    <source>
        <dbReference type="EMBL" id="MCW8345493.1"/>
    </source>
</evidence>
<dbReference type="GO" id="GO:0006313">
    <property type="term" value="P:DNA transposition"/>
    <property type="evidence" value="ECO:0007669"/>
    <property type="project" value="InterPro"/>
</dbReference>
<dbReference type="AlphaFoldDB" id="A0A9X3CL96"/>
<dbReference type="GO" id="GO:0004803">
    <property type="term" value="F:transposase activity"/>
    <property type="evidence" value="ECO:0007669"/>
    <property type="project" value="InterPro"/>
</dbReference>
<keyword evidence="1" id="KW-1133">Transmembrane helix</keyword>
<protein>
    <submittedName>
        <fullName evidence="3">Transposase</fullName>
    </submittedName>
</protein>
<evidence type="ECO:0000259" key="2">
    <source>
        <dbReference type="Pfam" id="PF02371"/>
    </source>
</evidence>
<dbReference type="Proteomes" id="UP001155587">
    <property type="component" value="Unassembled WGS sequence"/>
</dbReference>
<keyword evidence="1" id="KW-0812">Transmembrane</keyword>
<keyword evidence="1" id="KW-0472">Membrane</keyword>
<evidence type="ECO:0000256" key="1">
    <source>
        <dbReference type="SAM" id="Phobius"/>
    </source>
</evidence>
<dbReference type="Pfam" id="PF02371">
    <property type="entry name" value="Transposase_20"/>
    <property type="match status" value="1"/>
</dbReference>
<reference evidence="3" key="1">
    <citation type="submission" date="2022-02" db="EMBL/GenBank/DDBJ databases">
        <title>Vibrio sp. nov, a new bacterium isolated from seawater.</title>
        <authorList>
            <person name="Yuan Y."/>
        </authorList>
    </citation>
    <scope>NUCLEOTIDE SEQUENCE</scope>
    <source>
        <strain evidence="3">ZSDZ65</strain>
    </source>
</reference>
<organism evidence="3 4">
    <name type="scientific">Vibrio qingdaonensis</name>
    <dbReference type="NCBI Taxonomy" id="2829491"/>
    <lineage>
        <taxon>Bacteria</taxon>
        <taxon>Pseudomonadati</taxon>
        <taxon>Pseudomonadota</taxon>
        <taxon>Gammaproteobacteria</taxon>
        <taxon>Vibrionales</taxon>
        <taxon>Vibrionaceae</taxon>
        <taxon>Vibrio</taxon>
    </lineage>
</organism>
<dbReference type="GO" id="GO:0003677">
    <property type="term" value="F:DNA binding"/>
    <property type="evidence" value="ECO:0007669"/>
    <property type="project" value="InterPro"/>
</dbReference>
<sequence length="89" mass="9544">MALEGVREVTTSMLYANLGDGTQFTNGRQASAFIRLPPKQYSLGGKMTMKGLINLVELGFFALTGIGVFPDAISLTLAVSLTQRLGFVM</sequence>
<evidence type="ECO:0000313" key="4">
    <source>
        <dbReference type="Proteomes" id="UP001155587"/>
    </source>
</evidence>
<feature type="domain" description="Transposase IS116/IS110/IS902 C-terminal" evidence="2">
    <location>
        <begin position="2"/>
        <end position="48"/>
    </location>
</feature>
<accession>A0A9X3CL96</accession>
<comment type="caution">
    <text evidence="3">The sequence shown here is derived from an EMBL/GenBank/DDBJ whole genome shotgun (WGS) entry which is preliminary data.</text>
</comment>
<dbReference type="InterPro" id="IPR003346">
    <property type="entry name" value="Transposase_20"/>
</dbReference>
<name>A0A9X3CL96_9VIBR</name>
<keyword evidence="4" id="KW-1185">Reference proteome</keyword>
<proteinExistence type="predicted"/>
<feature type="transmembrane region" description="Helical" evidence="1">
    <location>
        <begin position="58"/>
        <end position="81"/>
    </location>
</feature>